<comment type="caution">
    <text evidence="1">The sequence shown here is derived from an EMBL/GenBank/DDBJ whole genome shotgun (WGS) entry which is preliminary data.</text>
</comment>
<dbReference type="SUPFAM" id="SSF47598">
    <property type="entry name" value="Ribbon-helix-helix"/>
    <property type="match status" value="1"/>
</dbReference>
<reference evidence="1 2" key="1">
    <citation type="submission" date="2020-04" db="EMBL/GenBank/DDBJ databases">
        <title>Sequencing and Assembly of C. fimi.</title>
        <authorList>
            <person name="Ramsey A.R."/>
        </authorList>
    </citation>
    <scope>NUCLEOTIDE SEQUENCE [LARGE SCALE GENOMIC DNA]</scope>
    <source>
        <strain evidence="1 2">SB</strain>
    </source>
</reference>
<dbReference type="GO" id="GO:0006355">
    <property type="term" value="P:regulation of DNA-templated transcription"/>
    <property type="evidence" value="ECO:0007669"/>
    <property type="project" value="InterPro"/>
</dbReference>
<dbReference type="EMBL" id="JABCJJ010000001">
    <property type="protein sequence ID" value="NMR18704.1"/>
    <property type="molecule type" value="Genomic_DNA"/>
</dbReference>
<evidence type="ECO:0000313" key="2">
    <source>
        <dbReference type="Proteomes" id="UP000562124"/>
    </source>
</evidence>
<gene>
    <name evidence="1" type="ORF">HIR71_00425</name>
</gene>
<dbReference type="InterPro" id="IPR010985">
    <property type="entry name" value="Ribbon_hlx_hlx"/>
</dbReference>
<dbReference type="InterPro" id="IPR013321">
    <property type="entry name" value="Arc_rbn_hlx_hlx"/>
</dbReference>
<organism evidence="1 2">
    <name type="scientific">Cellulomonas fimi</name>
    <dbReference type="NCBI Taxonomy" id="1708"/>
    <lineage>
        <taxon>Bacteria</taxon>
        <taxon>Bacillati</taxon>
        <taxon>Actinomycetota</taxon>
        <taxon>Actinomycetes</taxon>
        <taxon>Micrococcales</taxon>
        <taxon>Cellulomonadaceae</taxon>
        <taxon>Cellulomonas</taxon>
    </lineage>
</organism>
<protein>
    <submittedName>
        <fullName evidence="1">Antitoxin</fullName>
    </submittedName>
</protein>
<name>A0A7Y0QGB0_CELFI</name>
<sequence>MPDVLIRNLPAEDLTLLDEQAARLGISRTEYLRRHLHREARRTVGPVTAADLRALGDLVADLADETVMSDAWS</sequence>
<accession>A0A7Y0QGB0</accession>
<dbReference type="RefSeq" id="WP_169322635.1">
    <property type="nucleotide sequence ID" value="NZ_JABCJJ010000001.1"/>
</dbReference>
<proteinExistence type="predicted"/>
<dbReference type="Gene3D" id="1.10.1220.10">
    <property type="entry name" value="Met repressor-like"/>
    <property type="match status" value="1"/>
</dbReference>
<evidence type="ECO:0000313" key="1">
    <source>
        <dbReference type="EMBL" id="NMR18704.1"/>
    </source>
</evidence>
<keyword evidence="2" id="KW-1185">Reference proteome</keyword>
<dbReference type="Proteomes" id="UP000562124">
    <property type="component" value="Unassembled WGS sequence"/>
</dbReference>
<dbReference type="AlphaFoldDB" id="A0A7Y0QGB0"/>